<keyword evidence="3" id="KW-1185">Reference proteome</keyword>
<sequence length="96" mass="10590">MSALIWCPFPDRDSARAAARTLLDEKLIACANLLGPIESIFDWQGERGSAEEIGALFKTNEDLLDRAITRLEVLHPYDTPAILGWRCDSSADGTRA</sequence>
<dbReference type="InterPro" id="IPR004323">
    <property type="entry name" value="Ion_tolerance_CutA"/>
</dbReference>
<gene>
    <name evidence="2" type="primary">cutA</name>
    <name evidence="2" type="ORF">VRS74_08765</name>
</gene>
<evidence type="ECO:0000256" key="1">
    <source>
        <dbReference type="ARBA" id="ARBA00010169"/>
    </source>
</evidence>
<name>A0ABU7GF92_9SPHN</name>
<protein>
    <submittedName>
        <fullName evidence="2">Divalent-cation tolerance protein CutA</fullName>
    </submittedName>
</protein>
<dbReference type="PANTHER" id="PTHR23419:SF8">
    <property type="entry name" value="FI09726P"/>
    <property type="match status" value="1"/>
</dbReference>
<dbReference type="InterPro" id="IPR011322">
    <property type="entry name" value="N-reg_PII-like_a/b"/>
</dbReference>
<dbReference type="SUPFAM" id="SSF54913">
    <property type="entry name" value="GlnB-like"/>
    <property type="match status" value="1"/>
</dbReference>
<dbReference type="Gene3D" id="3.30.70.120">
    <property type="match status" value="1"/>
</dbReference>
<dbReference type="InterPro" id="IPR015867">
    <property type="entry name" value="N-reg_PII/ATP_PRibTrfase_C"/>
</dbReference>
<comment type="similarity">
    <text evidence="1">Belongs to the CutA family.</text>
</comment>
<dbReference type="Pfam" id="PF03091">
    <property type="entry name" value="CutA1"/>
    <property type="match status" value="1"/>
</dbReference>
<proteinExistence type="inferred from homology"/>
<accession>A0ABU7GF92</accession>
<dbReference type="PANTHER" id="PTHR23419">
    <property type="entry name" value="DIVALENT CATION TOLERANCE CUTA-RELATED"/>
    <property type="match status" value="1"/>
</dbReference>
<dbReference type="RefSeq" id="WP_354144880.1">
    <property type="nucleotide sequence ID" value="NZ_JAZDQV010000007.1"/>
</dbReference>
<dbReference type="EMBL" id="JAZDQV010000007">
    <property type="protein sequence ID" value="MEE1877774.1"/>
    <property type="molecule type" value="Genomic_DNA"/>
</dbReference>
<organism evidence="2 3">
    <name type="scientific">Altererythrobacter litoralis</name>
    <dbReference type="NCBI Taxonomy" id="3113904"/>
    <lineage>
        <taxon>Bacteria</taxon>
        <taxon>Pseudomonadati</taxon>
        <taxon>Pseudomonadota</taxon>
        <taxon>Alphaproteobacteria</taxon>
        <taxon>Sphingomonadales</taxon>
        <taxon>Erythrobacteraceae</taxon>
        <taxon>Altererythrobacter</taxon>
    </lineage>
</organism>
<comment type="caution">
    <text evidence="2">The sequence shown here is derived from an EMBL/GenBank/DDBJ whole genome shotgun (WGS) entry which is preliminary data.</text>
</comment>
<reference evidence="2 3" key="1">
    <citation type="submission" date="2024-01" db="EMBL/GenBank/DDBJ databases">
        <title>The genome sequence of Erythrobacteraceae sp. strain 1XM1-14.</title>
        <authorList>
            <person name="Liu Y."/>
        </authorList>
    </citation>
    <scope>NUCLEOTIDE SEQUENCE [LARGE SCALE GENOMIC DNA]</scope>
    <source>
        <strain evidence="2 3">1XM1-14</strain>
    </source>
</reference>
<evidence type="ECO:0000313" key="2">
    <source>
        <dbReference type="EMBL" id="MEE1877774.1"/>
    </source>
</evidence>
<dbReference type="Proteomes" id="UP001343492">
    <property type="component" value="Unassembled WGS sequence"/>
</dbReference>
<evidence type="ECO:0000313" key="3">
    <source>
        <dbReference type="Proteomes" id="UP001343492"/>
    </source>
</evidence>